<dbReference type="Proteomes" id="UP000269375">
    <property type="component" value="Unassembled WGS sequence"/>
</dbReference>
<evidence type="ECO:0000259" key="6">
    <source>
        <dbReference type="PROSITE" id="PS51007"/>
    </source>
</evidence>
<keyword evidence="5" id="KW-0472">Membrane</keyword>
<dbReference type="SUPFAM" id="SSF46626">
    <property type="entry name" value="Cytochrome c"/>
    <property type="match status" value="1"/>
</dbReference>
<name>A0A3N0W1A2_9FLAO</name>
<gene>
    <name evidence="7" type="ORF">EGI05_11130</name>
</gene>
<evidence type="ECO:0000256" key="5">
    <source>
        <dbReference type="SAM" id="Phobius"/>
    </source>
</evidence>
<accession>A0A3N0W1A2</accession>
<dbReference type="GO" id="GO:0020037">
    <property type="term" value="F:heme binding"/>
    <property type="evidence" value="ECO:0007669"/>
    <property type="project" value="InterPro"/>
</dbReference>
<keyword evidence="5" id="KW-0812">Transmembrane</keyword>
<keyword evidence="3 4" id="KW-0408">Iron</keyword>
<dbReference type="InterPro" id="IPR036909">
    <property type="entry name" value="Cyt_c-like_dom_sf"/>
</dbReference>
<dbReference type="PROSITE" id="PS51007">
    <property type="entry name" value="CYTC"/>
    <property type="match status" value="1"/>
</dbReference>
<organism evidence="7 8">
    <name type="scientific">Chryseobacterium daecheongense</name>
    <dbReference type="NCBI Taxonomy" id="192389"/>
    <lineage>
        <taxon>Bacteria</taxon>
        <taxon>Pseudomonadati</taxon>
        <taxon>Bacteroidota</taxon>
        <taxon>Flavobacteriia</taxon>
        <taxon>Flavobacteriales</taxon>
        <taxon>Weeksellaceae</taxon>
        <taxon>Chryseobacterium group</taxon>
        <taxon>Chryseobacterium</taxon>
    </lineage>
</organism>
<evidence type="ECO:0000313" key="8">
    <source>
        <dbReference type="Proteomes" id="UP000269375"/>
    </source>
</evidence>
<keyword evidence="2 4" id="KW-0479">Metal-binding</keyword>
<proteinExistence type="predicted"/>
<evidence type="ECO:0000256" key="3">
    <source>
        <dbReference type="ARBA" id="ARBA00023004"/>
    </source>
</evidence>
<feature type="transmembrane region" description="Helical" evidence="5">
    <location>
        <begin position="51"/>
        <end position="66"/>
    </location>
</feature>
<dbReference type="GO" id="GO:0046872">
    <property type="term" value="F:metal ion binding"/>
    <property type="evidence" value="ECO:0007669"/>
    <property type="project" value="UniProtKB-KW"/>
</dbReference>
<feature type="domain" description="Cytochrome c" evidence="6">
    <location>
        <begin position="84"/>
        <end position="161"/>
    </location>
</feature>
<dbReference type="AlphaFoldDB" id="A0A3N0W1A2"/>
<keyword evidence="5" id="KW-1133">Transmembrane helix</keyword>
<evidence type="ECO:0000256" key="2">
    <source>
        <dbReference type="ARBA" id="ARBA00022723"/>
    </source>
</evidence>
<comment type="caution">
    <text evidence="7">The sequence shown here is derived from an EMBL/GenBank/DDBJ whole genome shotgun (WGS) entry which is preliminary data.</text>
</comment>
<keyword evidence="1 4" id="KW-0349">Heme</keyword>
<dbReference type="InterPro" id="IPR009056">
    <property type="entry name" value="Cyt_c-like_dom"/>
</dbReference>
<evidence type="ECO:0000313" key="7">
    <source>
        <dbReference type="EMBL" id="ROH97898.1"/>
    </source>
</evidence>
<dbReference type="Pfam" id="PF13442">
    <property type="entry name" value="Cytochrome_CBB3"/>
    <property type="match status" value="1"/>
</dbReference>
<reference evidence="8" key="1">
    <citation type="submission" date="2018-11" db="EMBL/GenBank/DDBJ databases">
        <title>Proposal to divide the Flavobacteriaceae and reorganize its genera based on Amino Acid Identity values calculated from whole genome sequences.</title>
        <authorList>
            <person name="Nicholson A.C."/>
            <person name="Gulvik C.A."/>
            <person name="Whitney A.M."/>
            <person name="Humrighouse B.W."/>
            <person name="Bell M."/>
            <person name="Holmes B."/>
            <person name="Steigerwalt A."/>
            <person name="Villarma A."/>
            <person name="Sheth M."/>
            <person name="Batra D."/>
            <person name="Pryor J."/>
            <person name="Bernardet J.-F."/>
            <person name="Hugo C."/>
            <person name="Kampfer P."/>
            <person name="Newman J."/>
            <person name="Mcquiston J.R."/>
        </authorList>
    </citation>
    <scope>NUCLEOTIDE SEQUENCE [LARGE SCALE GENOMIC DNA]</scope>
    <source>
        <strain evidence="8">DSM 15235</strain>
    </source>
</reference>
<dbReference type="GO" id="GO:0009055">
    <property type="term" value="F:electron transfer activity"/>
    <property type="evidence" value="ECO:0007669"/>
    <property type="project" value="InterPro"/>
</dbReference>
<protein>
    <submittedName>
        <fullName evidence="7">Cytochrome c</fullName>
    </submittedName>
</protein>
<evidence type="ECO:0000256" key="4">
    <source>
        <dbReference type="PROSITE-ProRule" id="PRU00433"/>
    </source>
</evidence>
<dbReference type="EMBL" id="RJTX01000002">
    <property type="protein sequence ID" value="ROH97898.1"/>
    <property type="molecule type" value="Genomic_DNA"/>
</dbReference>
<sequence>MFRSRKKVHIFTQPYSGRSRLLTSPIGRMFYLEITTDLDSYNIISMKMNKYYAGIFLFMVFIYAFYNREIYTEKADYGDFKLSEKALNGERLWLENNCNACHQLYGLGGYLGPDLTNVTSRPDKSDEYLKVMMISGIKSMPKFDFSPDQQDQILQFLKEVDRTGYYPTQNAVINYGGWVDYPQKVKNEK</sequence>
<evidence type="ECO:0000256" key="1">
    <source>
        <dbReference type="ARBA" id="ARBA00022617"/>
    </source>
</evidence>
<dbReference type="OrthoDB" id="9809720at2"/>
<dbReference type="Gene3D" id="1.10.760.10">
    <property type="entry name" value="Cytochrome c-like domain"/>
    <property type="match status" value="1"/>
</dbReference>